<proteinExistence type="predicted"/>
<name>A0ABP1DUP4_9APHY</name>
<accession>A0ABP1DUP4</accession>
<protein>
    <recommendedName>
        <fullName evidence="1">Ubiquitin-like domain-containing protein</fullName>
    </recommendedName>
</protein>
<organism evidence="2 3">
    <name type="scientific">Somion occarium</name>
    <dbReference type="NCBI Taxonomy" id="3059160"/>
    <lineage>
        <taxon>Eukaryota</taxon>
        <taxon>Fungi</taxon>
        <taxon>Dikarya</taxon>
        <taxon>Basidiomycota</taxon>
        <taxon>Agaricomycotina</taxon>
        <taxon>Agaricomycetes</taxon>
        <taxon>Polyporales</taxon>
        <taxon>Cerrenaceae</taxon>
        <taxon>Somion</taxon>
    </lineage>
</organism>
<dbReference type="Proteomes" id="UP001497453">
    <property type="component" value="Chromosome 6"/>
</dbReference>
<evidence type="ECO:0000313" key="2">
    <source>
        <dbReference type="EMBL" id="CAL1710944.1"/>
    </source>
</evidence>
<dbReference type="InterPro" id="IPR054464">
    <property type="entry name" value="ULD_fung"/>
</dbReference>
<dbReference type="Pfam" id="PF22893">
    <property type="entry name" value="ULD_2"/>
    <property type="match status" value="1"/>
</dbReference>
<evidence type="ECO:0000313" key="3">
    <source>
        <dbReference type="Proteomes" id="UP001497453"/>
    </source>
</evidence>
<evidence type="ECO:0000259" key="1">
    <source>
        <dbReference type="Pfam" id="PF22893"/>
    </source>
</evidence>
<keyword evidence="3" id="KW-1185">Reference proteome</keyword>
<sequence length="423" mass="48742">MSSIFGPISYGSTGDIYTTITLVRDTIGLLTGRRHVREATAFREILHQYVFLLTLFDRLLRDRTIQRRPDAWNALKLSITNCDAIVIKIRRYLEDVTQNPAVIFRGPLGSIFYSSIVAPFRWTVSRGELIALHKGFQRHVDIINCVLNATKLQVVPTIVRDLQPYSETVTLLDMLDQRMPIPVQVCADKEQFHRFLGCLFDNRAGKALVQRRDYSIVIQANDGPLNDVDWLLGVQPGTVLVMSALLRIADKELHKCPNCETFLSHQGEGEIVCAFCATKLRIMDAPRQGHPNAAFPPEHPDAPRYYRLEEESIVNDDDERSDLRFIRRYNVEVPKYCSSCLDPMQVHHAVSDPRTVERYKRYFVDMLKLVPKELKSQPICDSCTISRVPSQLPRRARMWSVGTWFIQSSDLPRRRPRFQLRFL</sequence>
<reference evidence="3" key="1">
    <citation type="submission" date="2024-04" db="EMBL/GenBank/DDBJ databases">
        <authorList>
            <person name="Shaw F."/>
            <person name="Minotto A."/>
        </authorList>
    </citation>
    <scope>NUCLEOTIDE SEQUENCE [LARGE SCALE GENOMIC DNA]</scope>
</reference>
<dbReference type="EMBL" id="OZ037949">
    <property type="protein sequence ID" value="CAL1710944.1"/>
    <property type="molecule type" value="Genomic_DNA"/>
</dbReference>
<feature type="domain" description="Ubiquitin-like" evidence="1">
    <location>
        <begin position="167"/>
        <end position="246"/>
    </location>
</feature>
<gene>
    <name evidence="2" type="ORF">GFSPODELE1_LOCUS8095</name>
</gene>